<name>A0A8S9TZ02_PHYIN</name>
<sequence length="77" mass="8101">MQAPISITDWLFDASETLKEAKAKLMLYGSSNCGPSGIYDVKNGVDCSDHKAGYVANTGQSLSVEDEPFEALATAAA</sequence>
<comment type="caution">
    <text evidence="1">The sequence shown here is derived from an EMBL/GenBank/DDBJ whole genome shotgun (WGS) entry which is preliminary data.</text>
</comment>
<organism evidence="1 2">
    <name type="scientific">Phytophthora infestans</name>
    <name type="common">Potato late blight agent</name>
    <name type="synonym">Botrytis infestans</name>
    <dbReference type="NCBI Taxonomy" id="4787"/>
    <lineage>
        <taxon>Eukaryota</taxon>
        <taxon>Sar</taxon>
        <taxon>Stramenopiles</taxon>
        <taxon>Oomycota</taxon>
        <taxon>Peronosporomycetes</taxon>
        <taxon>Peronosporales</taxon>
        <taxon>Peronosporaceae</taxon>
        <taxon>Phytophthora</taxon>
    </lineage>
</organism>
<reference evidence="1" key="1">
    <citation type="submission" date="2020-03" db="EMBL/GenBank/DDBJ databases">
        <title>Hybrid Assembly of Korean Phytophthora infestans isolates.</title>
        <authorList>
            <person name="Prokchorchik M."/>
            <person name="Lee Y."/>
            <person name="Seo J."/>
            <person name="Cho J.-H."/>
            <person name="Park Y.-E."/>
            <person name="Jang D.-C."/>
            <person name="Im J.-S."/>
            <person name="Choi J.-G."/>
            <person name="Park H.-J."/>
            <person name="Lee G.-B."/>
            <person name="Lee Y.-G."/>
            <person name="Hong S.-Y."/>
            <person name="Cho K."/>
            <person name="Sohn K.H."/>
        </authorList>
    </citation>
    <scope>NUCLEOTIDE SEQUENCE</scope>
    <source>
        <strain evidence="1">KR_2_A2</strain>
    </source>
</reference>
<dbReference type="EMBL" id="JAACNO010002502">
    <property type="protein sequence ID" value="KAF4132752.1"/>
    <property type="molecule type" value="Genomic_DNA"/>
</dbReference>
<evidence type="ECO:0000313" key="2">
    <source>
        <dbReference type="Proteomes" id="UP000704712"/>
    </source>
</evidence>
<proteinExistence type="predicted"/>
<accession>A0A8S9TZ02</accession>
<dbReference type="AlphaFoldDB" id="A0A8S9TZ02"/>
<dbReference type="Proteomes" id="UP000704712">
    <property type="component" value="Unassembled WGS sequence"/>
</dbReference>
<evidence type="ECO:0000313" key="1">
    <source>
        <dbReference type="EMBL" id="KAF4132752.1"/>
    </source>
</evidence>
<gene>
    <name evidence="1" type="ORF">GN958_ATG18050</name>
</gene>
<protein>
    <submittedName>
        <fullName evidence="1">Uncharacterized protein</fullName>
    </submittedName>
</protein>